<feature type="transmembrane region" description="Helical" evidence="1">
    <location>
        <begin position="96"/>
        <end position="119"/>
    </location>
</feature>
<dbReference type="Proteomes" id="UP000242642">
    <property type="component" value="Unassembled WGS sequence"/>
</dbReference>
<reference evidence="3" key="1">
    <citation type="submission" date="2016-10" db="EMBL/GenBank/DDBJ databases">
        <authorList>
            <person name="Varghese N."/>
            <person name="Submissions S."/>
        </authorList>
    </citation>
    <scope>NUCLEOTIDE SEQUENCE [LARGE SCALE GENOMIC DNA]</scope>
    <source>
        <strain evidence="3">DSM 18579</strain>
    </source>
</reference>
<organism evidence="2 3">
    <name type="scientific">Thorsellia anophelis DSM 18579</name>
    <dbReference type="NCBI Taxonomy" id="1123402"/>
    <lineage>
        <taxon>Bacteria</taxon>
        <taxon>Pseudomonadati</taxon>
        <taxon>Pseudomonadota</taxon>
        <taxon>Gammaproteobacteria</taxon>
        <taxon>Enterobacterales</taxon>
        <taxon>Thorselliaceae</taxon>
        <taxon>Thorsellia</taxon>
    </lineage>
</organism>
<dbReference type="STRING" id="1123402.SAMN02583745_02344"/>
<proteinExistence type="predicted"/>
<dbReference type="RefSeq" id="WP_093321311.1">
    <property type="nucleotide sequence ID" value="NZ_FOHV01000025.1"/>
</dbReference>
<gene>
    <name evidence="2" type="ORF">SAMN02583745_02344</name>
</gene>
<sequence>MIINTKKDTANTSQENLKIQPRSFILLLISQLTIFSCLFGIIFFYSIQRFFETDNNQLEEVYLLIPIWFLFVFAIIYGLQWACLRSENFKNQRKVSKFLTIIIITLIINIFTAIDILYYGNSIFDQFVW</sequence>
<name>A0A1I0EFL5_9GAMM</name>
<protein>
    <submittedName>
        <fullName evidence="2">Uncharacterized protein</fullName>
    </submittedName>
</protein>
<accession>A0A1I0EFL5</accession>
<keyword evidence="1" id="KW-0472">Membrane</keyword>
<evidence type="ECO:0000313" key="2">
    <source>
        <dbReference type="EMBL" id="SET43241.1"/>
    </source>
</evidence>
<feature type="transmembrane region" description="Helical" evidence="1">
    <location>
        <begin position="24"/>
        <end position="45"/>
    </location>
</feature>
<evidence type="ECO:0000313" key="3">
    <source>
        <dbReference type="Proteomes" id="UP000242642"/>
    </source>
</evidence>
<feature type="transmembrane region" description="Helical" evidence="1">
    <location>
        <begin position="65"/>
        <end position="84"/>
    </location>
</feature>
<keyword evidence="3" id="KW-1185">Reference proteome</keyword>
<dbReference type="EMBL" id="FOHV01000025">
    <property type="protein sequence ID" value="SET43241.1"/>
    <property type="molecule type" value="Genomic_DNA"/>
</dbReference>
<keyword evidence="1" id="KW-0812">Transmembrane</keyword>
<keyword evidence="1" id="KW-1133">Transmembrane helix</keyword>
<dbReference type="AlphaFoldDB" id="A0A1I0EFL5"/>
<evidence type="ECO:0000256" key="1">
    <source>
        <dbReference type="SAM" id="Phobius"/>
    </source>
</evidence>